<dbReference type="EMBL" id="AMGV01000076">
    <property type="protein sequence ID" value="KEF50822.1"/>
    <property type="molecule type" value="Genomic_DNA"/>
</dbReference>
<evidence type="ECO:0000313" key="3">
    <source>
        <dbReference type="Proteomes" id="UP000027920"/>
    </source>
</evidence>
<gene>
    <name evidence="2" type="ORF">A1O9_13128</name>
</gene>
<dbReference type="InterPro" id="IPR057683">
    <property type="entry name" value="DUF7923"/>
</dbReference>
<accession>A0A072NTY7</accession>
<dbReference type="PANTHER" id="PTHR37543:SF1">
    <property type="entry name" value="CCCH ZINC FINGER DNA BINDING PROTEIN (AFU_ORTHOLOGUE AFUA_5G12760)"/>
    <property type="match status" value="1"/>
</dbReference>
<dbReference type="OrthoDB" id="2270193at2759"/>
<dbReference type="VEuPathDB" id="FungiDB:A1O9_13128"/>
<dbReference type="GeneID" id="25288019"/>
<dbReference type="RefSeq" id="XP_013253412.1">
    <property type="nucleotide sequence ID" value="XM_013397958.1"/>
</dbReference>
<evidence type="ECO:0000259" key="1">
    <source>
        <dbReference type="Pfam" id="PF25540"/>
    </source>
</evidence>
<dbReference type="Pfam" id="PF25540">
    <property type="entry name" value="DUF7923"/>
    <property type="match status" value="1"/>
</dbReference>
<reference evidence="2 3" key="1">
    <citation type="submission" date="2013-03" db="EMBL/GenBank/DDBJ databases">
        <title>The Genome Sequence of Exophiala aquamarina CBS 119918.</title>
        <authorList>
            <consortium name="The Broad Institute Genomics Platform"/>
            <person name="Cuomo C."/>
            <person name="de Hoog S."/>
            <person name="Gorbushina A."/>
            <person name="Walker B."/>
            <person name="Young S.K."/>
            <person name="Zeng Q."/>
            <person name="Gargeya S."/>
            <person name="Fitzgerald M."/>
            <person name="Haas B."/>
            <person name="Abouelleil A."/>
            <person name="Allen A.W."/>
            <person name="Alvarado L."/>
            <person name="Arachchi H.M."/>
            <person name="Berlin A.M."/>
            <person name="Chapman S.B."/>
            <person name="Gainer-Dewar J."/>
            <person name="Goldberg J."/>
            <person name="Griggs A."/>
            <person name="Gujja S."/>
            <person name="Hansen M."/>
            <person name="Howarth C."/>
            <person name="Imamovic A."/>
            <person name="Ireland A."/>
            <person name="Larimer J."/>
            <person name="McCowan C."/>
            <person name="Murphy C."/>
            <person name="Pearson M."/>
            <person name="Poon T.W."/>
            <person name="Priest M."/>
            <person name="Roberts A."/>
            <person name="Saif S."/>
            <person name="Shea T."/>
            <person name="Sisk P."/>
            <person name="Sykes S."/>
            <person name="Wortman J."/>
            <person name="Nusbaum C."/>
            <person name="Birren B."/>
        </authorList>
    </citation>
    <scope>NUCLEOTIDE SEQUENCE [LARGE SCALE GENOMIC DNA]</scope>
    <source>
        <strain evidence="2 3">CBS 119918</strain>
    </source>
</reference>
<dbReference type="AlphaFoldDB" id="A0A072NTY7"/>
<keyword evidence="3" id="KW-1185">Reference proteome</keyword>
<organism evidence="2 3">
    <name type="scientific">Exophiala aquamarina CBS 119918</name>
    <dbReference type="NCBI Taxonomy" id="1182545"/>
    <lineage>
        <taxon>Eukaryota</taxon>
        <taxon>Fungi</taxon>
        <taxon>Dikarya</taxon>
        <taxon>Ascomycota</taxon>
        <taxon>Pezizomycotina</taxon>
        <taxon>Eurotiomycetes</taxon>
        <taxon>Chaetothyriomycetidae</taxon>
        <taxon>Chaetothyriales</taxon>
        <taxon>Herpotrichiellaceae</taxon>
        <taxon>Exophiala</taxon>
    </lineage>
</organism>
<dbReference type="PANTHER" id="PTHR37543">
    <property type="entry name" value="CCCH ZINC FINGER DNA BINDING PROTEIN (AFU_ORTHOLOGUE AFUA_5G12760)"/>
    <property type="match status" value="1"/>
</dbReference>
<feature type="non-terminal residue" evidence="2">
    <location>
        <position position="1"/>
    </location>
</feature>
<protein>
    <recommendedName>
        <fullName evidence="1">DUF7923 domain-containing protein</fullName>
    </recommendedName>
</protein>
<dbReference type="HOGENOM" id="CLU_2312755_0_0_1"/>
<name>A0A072NTY7_9EURO</name>
<proteinExistence type="predicted"/>
<comment type="caution">
    <text evidence="2">The sequence shown here is derived from an EMBL/GenBank/DDBJ whole genome shotgun (WGS) entry which is preliminary data.</text>
</comment>
<dbReference type="Proteomes" id="UP000027920">
    <property type="component" value="Unassembled WGS sequence"/>
</dbReference>
<evidence type="ECO:0000313" key="2">
    <source>
        <dbReference type="EMBL" id="KEF50822.1"/>
    </source>
</evidence>
<sequence>FSDDYIKRGTAGGHDAARDLRKAVYDYLEPKPDFLPNTKIIIHIFANVARMIKTYQESRTVTDPAILPQFLQGFNREHALSCFIDAGDDKEAADSKVKGS</sequence>
<dbReference type="STRING" id="1182545.A0A072NTY7"/>
<feature type="domain" description="DUF7923" evidence="1">
    <location>
        <begin position="1"/>
        <end position="98"/>
    </location>
</feature>